<feature type="region of interest" description="Disordered" evidence="6">
    <location>
        <begin position="1"/>
        <end position="37"/>
    </location>
</feature>
<evidence type="ECO:0000313" key="9">
    <source>
        <dbReference type="Proteomes" id="UP000527324"/>
    </source>
</evidence>
<evidence type="ECO:0000256" key="7">
    <source>
        <dbReference type="SAM" id="Phobius"/>
    </source>
</evidence>
<organism evidence="8 9">
    <name type="scientific">Brevundimonas aurantiaca</name>
    <dbReference type="NCBI Taxonomy" id="74316"/>
    <lineage>
        <taxon>Bacteria</taxon>
        <taxon>Pseudomonadati</taxon>
        <taxon>Pseudomonadota</taxon>
        <taxon>Alphaproteobacteria</taxon>
        <taxon>Caulobacterales</taxon>
        <taxon>Caulobacteraceae</taxon>
        <taxon>Brevundimonas</taxon>
    </lineage>
</organism>
<evidence type="ECO:0000256" key="1">
    <source>
        <dbReference type="ARBA" id="ARBA00004167"/>
    </source>
</evidence>
<keyword evidence="9" id="KW-1185">Reference proteome</keyword>
<protein>
    <submittedName>
        <fullName evidence="8">Type IV secretion system protein VirB10</fullName>
    </submittedName>
</protein>
<name>A0A7W9C870_9CAUL</name>
<dbReference type="Pfam" id="PF03743">
    <property type="entry name" value="TrbI"/>
    <property type="match status" value="1"/>
</dbReference>
<dbReference type="Proteomes" id="UP000527324">
    <property type="component" value="Unassembled WGS sequence"/>
</dbReference>
<dbReference type="InterPro" id="IPR042217">
    <property type="entry name" value="T4SS_VirB10/TrbI"/>
</dbReference>
<dbReference type="GO" id="GO:0016020">
    <property type="term" value="C:membrane"/>
    <property type="evidence" value="ECO:0007669"/>
    <property type="project" value="UniProtKB-SubCell"/>
</dbReference>
<comment type="caution">
    <text evidence="8">The sequence shown here is derived from an EMBL/GenBank/DDBJ whole genome shotgun (WGS) entry which is preliminary data.</text>
</comment>
<evidence type="ECO:0000313" key="8">
    <source>
        <dbReference type="EMBL" id="MBB5740780.1"/>
    </source>
</evidence>
<feature type="transmembrane region" description="Helical" evidence="7">
    <location>
        <begin position="47"/>
        <end position="68"/>
    </location>
</feature>
<dbReference type="Gene3D" id="2.40.128.260">
    <property type="entry name" value="Type IV secretion system, VirB10/TraB/TrbI"/>
    <property type="match status" value="1"/>
</dbReference>
<comment type="similarity">
    <text evidence="2">Belongs to the TrbI/VirB10 family.</text>
</comment>
<sequence length="391" mass="40844">MTEHLHSEPSASGEAARRHGTSAPKEAAPGLSVRAPRPSAVRLRRSVVQTIVIGGALLVSGSLAWAFVVQPELRENARDRAAEARVDDVRGAVRPAEAVTDQPATYDRLPEPRVGGEPPNPKPAADSLASPAEPPVYRPAQPIAPRGPRPVDLAARSGLFFPAQDGGVASADAAPQSRGDSQDPGRAADYGATYNGHVLTAPLSPYELKAGAMIPAALLTAVDTARAGPVVASVTQNIYDSVSGRHLVIPQGTRLIGRHDGESAYGDRRAFLTWERLILPNGKSLVLAGEPGVDAQGAVGVRGSVDRRLFPLLVGTLFAGAITTLGQIARDDDGSGGLLGDAGDAASIEGARVGGRLIDRELEVRPSIRLRAGAPVRVMVTRDLILEPYRP</sequence>
<evidence type="ECO:0000256" key="2">
    <source>
        <dbReference type="ARBA" id="ARBA00010265"/>
    </source>
</evidence>
<keyword evidence="3 7" id="KW-0812">Transmembrane</keyword>
<evidence type="ECO:0000256" key="4">
    <source>
        <dbReference type="ARBA" id="ARBA00022989"/>
    </source>
</evidence>
<comment type="subcellular location">
    <subcellularLocation>
        <location evidence="1">Membrane</location>
        <topology evidence="1">Single-pass membrane protein</topology>
    </subcellularLocation>
</comment>
<keyword evidence="5 7" id="KW-0472">Membrane</keyword>
<feature type="region of interest" description="Disordered" evidence="6">
    <location>
        <begin position="166"/>
        <end position="187"/>
    </location>
</feature>
<proteinExistence type="inferred from homology"/>
<dbReference type="RefSeq" id="WP_183217388.1">
    <property type="nucleotide sequence ID" value="NZ_CAJFZW010000013.1"/>
</dbReference>
<dbReference type="EMBL" id="JACHOQ010000006">
    <property type="protein sequence ID" value="MBB5740780.1"/>
    <property type="molecule type" value="Genomic_DNA"/>
</dbReference>
<dbReference type="AlphaFoldDB" id="A0A7W9C870"/>
<evidence type="ECO:0000256" key="5">
    <source>
        <dbReference type="ARBA" id="ARBA00023136"/>
    </source>
</evidence>
<keyword evidence="4 7" id="KW-1133">Transmembrane helix</keyword>
<reference evidence="8 9" key="1">
    <citation type="submission" date="2020-08" db="EMBL/GenBank/DDBJ databases">
        <title>Genomic Encyclopedia of Type Strains, Phase IV (KMG-IV): sequencing the most valuable type-strain genomes for metagenomic binning, comparative biology and taxonomic classification.</title>
        <authorList>
            <person name="Goeker M."/>
        </authorList>
    </citation>
    <scope>NUCLEOTIDE SEQUENCE [LARGE SCALE GENOMIC DNA]</scope>
    <source>
        <strain evidence="8 9">DSM 4731</strain>
    </source>
</reference>
<evidence type="ECO:0000256" key="3">
    <source>
        <dbReference type="ARBA" id="ARBA00022692"/>
    </source>
</evidence>
<accession>A0A7W9C870</accession>
<dbReference type="InterPro" id="IPR005498">
    <property type="entry name" value="T4SS_VirB10/TraB/TrbI"/>
</dbReference>
<feature type="region of interest" description="Disordered" evidence="6">
    <location>
        <begin position="93"/>
        <end position="149"/>
    </location>
</feature>
<evidence type="ECO:0000256" key="6">
    <source>
        <dbReference type="SAM" id="MobiDB-lite"/>
    </source>
</evidence>
<gene>
    <name evidence="8" type="ORF">GGQ93_002509</name>
</gene>
<dbReference type="CDD" id="cd16429">
    <property type="entry name" value="VirB10"/>
    <property type="match status" value="1"/>
</dbReference>